<keyword evidence="2" id="KW-1185">Reference proteome</keyword>
<accession>A0A067QPE8</accession>
<gene>
    <name evidence="1" type="ORF">L798_09067</name>
</gene>
<dbReference type="AlphaFoldDB" id="A0A067QPE8"/>
<organism evidence="1 2">
    <name type="scientific">Zootermopsis nevadensis</name>
    <name type="common">Dampwood termite</name>
    <dbReference type="NCBI Taxonomy" id="136037"/>
    <lineage>
        <taxon>Eukaryota</taxon>
        <taxon>Metazoa</taxon>
        <taxon>Ecdysozoa</taxon>
        <taxon>Arthropoda</taxon>
        <taxon>Hexapoda</taxon>
        <taxon>Insecta</taxon>
        <taxon>Pterygota</taxon>
        <taxon>Neoptera</taxon>
        <taxon>Polyneoptera</taxon>
        <taxon>Dictyoptera</taxon>
        <taxon>Blattodea</taxon>
        <taxon>Blattoidea</taxon>
        <taxon>Termitoidae</taxon>
        <taxon>Termopsidae</taxon>
        <taxon>Zootermopsis</taxon>
    </lineage>
</organism>
<dbReference type="InParanoid" id="A0A067QPE8"/>
<evidence type="ECO:0000313" key="2">
    <source>
        <dbReference type="Proteomes" id="UP000027135"/>
    </source>
</evidence>
<proteinExistence type="predicted"/>
<sequence length="121" mass="13474">MIAFPSRVGSLSRCLRTSLHFQGVHPSRRQEQRNELSFVASEAATHSCLIHALISLHLNFYKRPTVVDCVMCLEASVWMVVVSYSAHGSPHICAPSQQLLPVLVRLPWAGTSFKIQSAVQF</sequence>
<evidence type="ECO:0000313" key="1">
    <source>
        <dbReference type="EMBL" id="KDQ71551.1"/>
    </source>
</evidence>
<protein>
    <submittedName>
        <fullName evidence="1">Uncharacterized protein</fullName>
    </submittedName>
</protein>
<dbReference type="EMBL" id="KK853855">
    <property type="protein sequence ID" value="KDQ71551.1"/>
    <property type="molecule type" value="Genomic_DNA"/>
</dbReference>
<dbReference type="Proteomes" id="UP000027135">
    <property type="component" value="Unassembled WGS sequence"/>
</dbReference>
<name>A0A067QPE8_ZOONE</name>
<reference evidence="1 2" key="1">
    <citation type="journal article" date="2014" name="Nat. Commun.">
        <title>Molecular traces of alternative social organization in a termite genome.</title>
        <authorList>
            <person name="Terrapon N."/>
            <person name="Li C."/>
            <person name="Robertson H.M."/>
            <person name="Ji L."/>
            <person name="Meng X."/>
            <person name="Booth W."/>
            <person name="Chen Z."/>
            <person name="Childers C.P."/>
            <person name="Glastad K.M."/>
            <person name="Gokhale K."/>
            <person name="Gowin J."/>
            <person name="Gronenberg W."/>
            <person name="Hermansen R.A."/>
            <person name="Hu H."/>
            <person name="Hunt B.G."/>
            <person name="Huylmans A.K."/>
            <person name="Khalil S.M."/>
            <person name="Mitchell R.D."/>
            <person name="Munoz-Torres M.C."/>
            <person name="Mustard J.A."/>
            <person name="Pan H."/>
            <person name="Reese J.T."/>
            <person name="Scharf M.E."/>
            <person name="Sun F."/>
            <person name="Vogel H."/>
            <person name="Xiao J."/>
            <person name="Yang W."/>
            <person name="Yang Z."/>
            <person name="Yang Z."/>
            <person name="Zhou J."/>
            <person name="Zhu J."/>
            <person name="Brent C.S."/>
            <person name="Elsik C.G."/>
            <person name="Goodisman M.A."/>
            <person name="Liberles D.A."/>
            <person name="Roe R.M."/>
            <person name="Vargo E.L."/>
            <person name="Vilcinskas A."/>
            <person name="Wang J."/>
            <person name="Bornberg-Bauer E."/>
            <person name="Korb J."/>
            <person name="Zhang G."/>
            <person name="Liebig J."/>
        </authorList>
    </citation>
    <scope>NUCLEOTIDE SEQUENCE [LARGE SCALE GENOMIC DNA]</scope>
    <source>
        <tissue evidence="1">Whole organism</tissue>
    </source>
</reference>